<evidence type="ECO:0000313" key="2">
    <source>
        <dbReference type="Proteomes" id="UP000586827"/>
    </source>
</evidence>
<gene>
    <name evidence="1" type="ORF">HLB23_28255</name>
</gene>
<keyword evidence="2" id="KW-1185">Reference proteome</keyword>
<evidence type="ECO:0000313" key="1">
    <source>
        <dbReference type="EMBL" id="NNH73700.1"/>
    </source>
</evidence>
<protein>
    <submittedName>
        <fullName evidence="1">Uncharacterized protein</fullName>
    </submittedName>
</protein>
<comment type="caution">
    <text evidence="1">The sequence shown here is derived from an EMBL/GenBank/DDBJ whole genome shotgun (WGS) entry which is preliminary data.</text>
</comment>
<organism evidence="1 2">
    <name type="scientific">Nocardia uniformis</name>
    <dbReference type="NCBI Taxonomy" id="53432"/>
    <lineage>
        <taxon>Bacteria</taxon>
        <taxon>Bacillati</taxon>
        <taxon>Actinomycetota</taxon>
        <taxon>Actinomycetes</taxon>
        <taxon>Mycobacteriales</taxon>
        <taxon>Nocardiaceae</taxon>
        <taxon>Nocardia</taxon>
    </lineage>
</organism>
<reference evidence="1 2" key="1">
    <citation type="submission" date="2020-05" db="EMBL/GenBank/DDBJ databases">
        <title>MicrobeNet Type strains.</title>
        <authorList>
            <person name="Nicholson A.C."/>
        </authorList>
    </citation>
    <scope>NUCLEOTIDE SEQUENCE [LARGE SCALE GENOMIC DNA]</scope>
    <source>
        <strain evidence="1 2">JCM 3224</strain>
    </source>
</reference>
<dbReference type="AlphaFoldDB" id="A0A849CBH9"/>
<name>A0A849CBH9_9NOCA</name>
<accession>A0A849CBH9</accession>
<dbReference type="SUPFAM" id="SSF52374">
    <property type="entry name" value="Nucleotidylyl transferase"/>
    <property type="match status" value="1"/>
</dbReference>
<dbReference type="RefSeq" id="WP_067522049.1">
    <property type="nucleotide sequence ID" value="NZ_JABELX010000011.1"/>
</dbReference>
<dbReference type="EMBL" id="JABELX010000011">
    <property type="protein sequence ID" value="NNH73700.1"/>
    <property type="molecule type" value="Genomic_DNA"/>
</dbReference>
<proteinExistence type="predicted"/>
<sequence>MALVNSAGGLDVDPWNNQMLSEPLRVLPTTPLQIDPSSRIYMGARDQRLVASPNTLYFGGTDVTGPLHLGHLYCFAAGQCLSESAGGRYIVSLNEVESGTSRDIPVPVAMRNAGLIRSALEGAGFEVHSRLADGELVYASLLLHTYLSRDRPDLVRSIYGESISTSDVLGICSMLLLPVFIANEHDVVCAVYGYDEVRHVELIYKLYRDQEFAEWTRHYCHREPPEFTYILTPLVASSTPGLKMSKSLRHGAIPWDSVAPGVGSEHGEMFARLHELAKKQAPNVSISAVGRLIAQHSGR</sequence>
<dbReference type="Proteomes" id="UP000586827">
    <property type="component" value="Unassembled WGS sequence"/>
</dbReference>